<sequence>MQMHTPVSSAPPPAPRVIELAVDCLDGIDGLIGEWMEVVRPVRAAYGDLVPDQELHGAAVHAFELVLHTVAGLPVPDEVTSVSERVGERRARQGVPLEALLDAARLDFRVVWTALVERAGPSDMAELASSAYHVWEAVEGHVTGILRAYQRTVLEMGRRAADERRMWFARLLDNGGRSPTVVRDAALALGFDLKADFLCAVAAARDGARLLRATAALRATGAVLQQQPAVSDEVLVIGLGPRMTQRTVLDHLQDVPCGLSPVMNGLASVPRGVVLATATARVLPADATGPRGLEDSWLDVLVHRTGDLAGDLADQVLGALDPSAGPDSEARRLLDTARVHLAGTGSIADTGAALFLHRNTVQHRFKRFHELTGRDLRRPQDAALVALALRARDQSGA</sequence>
<protein>
    <submittedName>
        <fullName evidence="3">Helix-turn-helix domain-containing protein</fullName>
    </submittedName>
</protein>
<evidence type="ECO:0000259" key="2">
    <source>
        <dbReference type="Pfam" id="PF14361"/>
    </source>
</evidence>
<accession>A0ABP5VHT9</accession>
<dbReference type="PANTHER" id="PTHR33744:SF1">
    <property type="entry name" value="DNA-BINDING TRANSCRIPTIONAL ACTIVATOR ADER"/>
    <property type="match status" value="1"/>
</dbReference>
<proteinExistence type="predicted"/>
<dbReference type="Pfam" id="PF13556">
    <property type="entry name" value="HTH_30"/>
    <property type="match status" value="1"/>
</dbReference>
<keyword evidence="4" id="KW-1185">Reference proteome</keyword>
<feature type="domain" description="RsbT co-antagonist protein RsbRD N-terminal" evidence="2">
    <location>
        <begin position="30"/>
        <end position="164"/>
    </location>
</feature>
<gene>
    <name evidence="3" type="ORF">GCM10010191_07410</name>
</gene>
<dbReference type="Proteomes" id="UP001501231">
    <property type="component" value="Unassembled WGS sequence"/>
</dbReference>
<evidence type="ECO:0000313" key="3">
    <source>
        <dbReference type="EMBL" id="GAA2402457.1"/>
    </source>
</evidence>
<name>A0ABP5VHT9_9ACTN</name>
<organism evidence="3 4">
    <name type="scientific">Actinomadura vinacea</name>
    <dbReference type="NCBI Taxonomy" id="115336"/>
    <lineage>
        <taxon>Bacteria</taxon>
        <taxon>Bacillati</taxon>
        <taxon>Actinomycetota</taxon>
        <taxon>Actinomycetes</taxon>
        <taxon>Streptosporangiales</taxon>
        <taxon>Thermomonosporaceae</taxon>
        <taxon>Actinomadura</taxon>
    </lineage>
</organism>
<dbReference type="InterPro" id="IPR051448">
    <property type="entry name" value="CdaR-like_regulators"/>
</dbReference>
<dbReference type="PANTHER" id="PTHR33744">
    <property type="entry name" value="CARBOHYDRATE DIACID REGULATOR"/>
    <property type="match status" value="1"/>
</dbReference>
<dbReference type="Gene3D" id="1.10.10.2840">
    <property type="entry name" value="PucR C-terminal helix-turn-helix domain"/>
    <property type="match status" value="1"/>
</dbReference>
<dbReference type="EMBL" id="BAAARW010000002">
    <property type="protein sequence ID" value="GAA2402457.1"/>
    <property type="molecule type" value="Genomic_DNA"/>
</dbReference>
<dbReference type="InterPro" id="IPR025751">
    <property type="entry name" value="RsbRD_N_dom"/>
</dbReference>
<comment type="caution">
    <text evidence="3">The sequence shown here is derived from an EMBL/GenBank/DDBJ whole genome shotgun (WGS) entry which is preliminary data.</text>
</comment>
<dbReference type="InterPro" id="IPR042070">
    <property type="entry name" value="PucR_C-HTH_sf"/>
</dbReference>
<reference evidence="4" key="1">
    <citation type="journal article" date="2019" name="Int. J. Syst. Evol. Microbiol.">
        <title>The Global Catalogue of Microorganisms (GCM) 10K type strain sequencing project: providing services to taxonomists for standard genome sequencing and annotation.</title>
        <authorList>
            <consortium name="The Broad Institute Genomics Platform"/>
            <consortium name="The Broad Institute Genome Sequencing Center for Infectious Disease"/>
            <person name="Wu L."/>
            <person name="Ma J."/>
        </authorList>
    </citation>
    <scope>NUCLEOTIDE SEQUENCE [LARGE SCALE GENOMIC DNA]</scope>
    <source>
        <strain evidence="4">JCM 3325</strain>
    </source>
</reference>
<dbReference type="Pfam" id="PF14361">
    <property type="entry name" value="RsbRD_N"/>
    <property type="match status" value="1"/>
</dbReference>
<dbReference type="InterPro" id="IPR025736">
    <property type="entry name" value="PucR_C-HTH_dom"/>
</dbReference>
<feature type="domain" description="PucR C-terminal helix-turn-helix" evidence="1">
    <location>
        <begin position="333"/>
        <end position="391"/>
    </location>
</feature>
<evidence type="ECO:0000259" key="1">
    <source>
        <dbReference type="Pfam" id="PF13556"/>
    </source>
</evidence>
<evidence type="ECO:0000313" key="4">
    <source>
        <dbReference type="Proteomes" id="UP001501231"/>
    </source>
</evidence>